<reference evidence="1" key="1">
    <citation type="submission" date="2022-08" db="EMBL/GenBank/DDBJ databases">
        <authorList>
            <consortium name="DOE Joint Genome Institute"/>
            <person name="Min B."/>
            <person name="Riley R."/>
            <person name="Sierra-Patev S."/>
            <person name="Naranjo-Ortiz M."/>
            <person name="Looney B."/>
            <person name="Konkel Z."/>
            <person name="Slot J.C."/>
            <person name="Sakamoto Y."/>
            <person name="Steenwyk J.L."/>
            <person name="Rokas A."/>
            <person name="Carro J."/>
            <person name="Camarero S."/>
            <person name="Ferreira P."/>
            <person name="Molpeceres G."/>
            <person name="Ruiz-Duenas F.J."/>
            <person name="Serrano A."/>
            <person name="Henrissat B."/>
            <person name="Drula E."/>
            <person name="Hughes K.W."/>
            <person name="Mata J.L."/>
            <person name="Ishikawa N.K."/>
            <person name="Vargas-Isla R."/>
            <person name="Ushijima S."/>
            <person name="Smith C.A."/>
            <person name="Ahrendt S."/>
            <person name="Andreopoulos W."/>
            <person name="He G."/>
            <person name="Labutti K."/>
            <person name="Lipzen A."/>
            <person name="Ng V."/>
            <person name="Sandor L."/>
            <person name="Barry K."/>
            <person name="Martinez A.T."/>
            <person name="Xiao Y."/>
            <person name="Gibbons J.G."/>
            <person name="Terashima K."/>
            <person name="Hibbett D.S."/>
            <person name="Grigoriev I.V."/>
        </authorList>
    </citation>
    <scope>NUCLEOTIDE SEQUENCE</scope>
    <source>
        <strain evidence="1">TFB10291</strain>
    </source>
</reference>
<name>A0AA38KP23_9AGAR</name>
<dbReference type="Proteomes" id="UP001163798">
    <property type="component" value="Unassembled WGS sequence"/>
</dbReference>
<gene>
    <name evidence="1" type="ORF">GGU10DRAFT_390658</name>
</gene>
<dbReference type="EMBL" id="MU793565">
    <property type="protein sequence ID" value="KAJ3781386.1"/>
    <property type="molecule type" value="Genomic_DNA"/>
</dbReference>
<proteinExistence type="predicted"/>
<organism evidence="1 2">
    <name type="scientific">Lentinula aff. detonsa</name>
    <dbReference type="NCBI Taxonomy" id="2804958"/>
    <lineage>
        <taxon>Eukaryota</taxon>
        <taxon>Fungi</taxon>
        <taxon>Dikarya</taxon>
        <taxon>Basidiomycota</taxon>
        <taxon>Agaricomycotina</taxon>
        <taxon>Agaricomycetes</taxon>
        <taxon>Agaricomycetidae</taxon>
        <taxon>Agaricales</taxon>
        <taxon>Marasmiineae</taxon>
        <taxon>Omphalotaceae</taxon>
        <taxon>Lentinula</taxon>
    </lineage>
</organism>
<comment type="caution">
    <text evidence="1">The sequence shown here is derived from an EMBL/GenBank/DDBJ whole genome shotgun (WGS) entry which is preliminary data.</text>
</comment>
<protein>
    <submittedName>
        <fullName evidence="1">Uncharacterized protein</fullName>
    </submittedName>
</protein>
<sequence length="66" mass="6928">MYEAQWLESPTVRLSVCTLFSGSGTVDSGERNQRFSSPQSKSAGLGIVAACIALSVGNVDVVFCSI</sequence>
<keyword evidence="2" id="KW-1185">Reference proteome</keyword>
<evidence type="ECO:0000313" key="1">
    <source>
        <dbReference type="EMBL" id="KAJ3781386.1"/>
    </source>
</evidence>
<accession>A0AA38KP23</accession>
<evidence type="ECO:0000313" key="2">
    <source>
        <dbReference type="Proteomes" id="UP001163798"/>
    </source>
</evidence>
<dbReference type="AlphaFoldDB" id="A0AA38KP23"/>